<dbReference type="AlphaFoldDB" id="A0AAN8ZYF1"/>
<name>A0AAN8ZYF1_HALRR</name>
<organism evidence="1 2">
    <name type="scientific">Halocaridina rubra</name>
    <name type="common">Hawaiian red shrimp</name>
    <dbReference type="NCBI Taxonomy" id="373956"/>
    <lineage>
        <taxon>Eukaryota</taxon>
        <taxon>Metazoa</taxon>
        <taxon>Ecdysozoa</taxon>
        <taxon>Arthropoda</taxon>
        <taxon>Crustacea</taxon>
        <taxon>Multicrustacea</taxon>
        <taxon>Malacostraca</taxon>
        <taxon>Eumalacostraca</taxon>
        <taxon>Eucarida</taxon>
        <taxon>Decapoda</taxon>
        <taxon>Pleocyemata</taxon>
        <taxon>Caridea</taxon>
        <taxon>Atyoidea</taxon>
        <taxon>Atyidae</taxon>
        <taxon>Halocaridina</taxon>
    </lineage>
</organism>
<sequence length="104" mass="12150">MGQTGRSLSQRVLEHKRAVRYNQENSALFTHVNEHNHRIDWSGATMLFKSTCQFKRKIVESSLIEMKDNFNLSRGQWTPDIIDKALLKRCLNEVIPQDKPPTRL</sequence>
<reference evidence="1 2" key="1">
    <citation type="submission" date="2023-11" db="EMBL/GenBank/DDBJ databases">
        <title>Halocaridina rubra genome assembly.</title>
        <authorList>
            <person name="Smith C."/>
        </authorList>
    </citation>
    <scope>NUCLEOTIDE SEQUENCE [LARGE SCALE GENOMIC DNA]</scope>
    <source>
        <strain evidence="1">EP-1</strain>
        <tissue evidence="1">Whole</tissue>
    </source>
</reference>
<protein>
    <recommendedName>
        <fullName evidence="3">GIY-YIG domain-containing protein</fullName>
    </recommendedName>
</protein>
<gene>
    <name evidence="1" type="ORF">SK128_009023</name>
</gene>
<evidence type="ECO:0008006" key="3">
    <source>
        <dbReference type="Google" id="ProtNLM"/>
    </source>
</evidence>
<evidence type="ECO:0000313" key="2">
    <source>
        <dbReference type="Proteomes" id="UP001381693"/>
    </source>
</evidence>
<accession>A0AAN8ZYF1</accession>
<dbReference type="EMBL" id="JAXCGZ010022726">
    <property type="protein sequence ID" value="KAK7026007.1"/>
    <property type="molecule type" value="Genomic_DNA"/>
</dbReference>
<proteinExistence type="predicted"/>
<keyword evidence="2" id="KW-1185">Reference proteome</keyword>
<dbReference type="Proteomes" id="UP001381693">
    <property type="component" value="Unassembled WGS sequence"/>
</dbReference>
<evidence type="ECO:0000313" key="1">
    <source>
        <dbReference type="EMBL" id="KAK7026007.1"/>
    </source>
</evidence>
<comment type="caution">
    <text evidence="1">The sequence shown here is derived from an EMBL/GenBank/DDBJ whole genome shotgun (WGS) entry which is preliminary data.</text>
</comment>